<sequence length="88" mass="9820">MELSEAWTVLGRDVTQVLHGTSDLPDVQSKMAEVERACRTAERIAKKLLGQNHPDKNPGDPTAAKRYAHVLDAIGVIREHTESFREKV</sequence>
<evidence type="ECO:0008006" key="2">
    <source>
        <dbReference type="Google" id="ProtNLM"/>
    </source>
</evidence>
<evidence type="ECO:0000313" key="1">
    <source>
        <dbReference type="EMBL" id="KKK83540.1"/>
    </source>
</evidence>
<reference evidence="1" key="1">
    <citation type="journal article" date="2015" name="Nature">
        <title>Complex archaea that bridge the gap between prokaryotes and eukaryotes.</title>
        <authorList>
            <person name="Spang A."/>
            <person name="Saw J.H."/>
            <person name="Jorgensen S.L."/>
            <person name="Zaremba-Niedzwiedzka K."/>
            <person name="Martijn J."/>
            <person name="Lind A.E."/>
            <person name="van Eijk R."/>
            <person name="Schleper C."/>
            <person name="Guy L."/>
            <person name="Ettema T.J."/>
        </authorList>
    </citation>
    <scope>NUCLEOTIDE SEQUENCE</scope>
</reference>
<accession>A0A0F8ZC95</accession>
<protein>
    <recommendedName>
        <fullName evidence="2">J domain-containing protein</fullName>
    </recommendedName>
</protein>
<organism evidence="1">
    <name type="scientific">marine sediment metagenome</name>
    <dbReference type="NCBI Taxonomy" id="412755"/>
    <lineage>
        <taxon>unclassified sequences</taxon>
        <taxon>metagenomes</taxon>
        <taxon>ecological metagenomes</taxon>
    </lineage>
</organism>
<proteinExistence type="predicted"/>
<gene>
    <name evidence="1" type="ORF">LCGC14_2792330</name>
</gene>
<name>A0A0F8ZC95_9ZZZZ</name>
<feature type="non-terminal residue" evidence="1">
    <location>
        <position position="88"/>
    </location>
</feature>
<comment type="caution">
    <text evidence="1">The sequence shown here is derived from an EMBL/GenBank/DDBJ whole genome shotgun (WGS) entry which is preliminary data.</text>
</comment>
<dbReference type="AlphaFoldDB" id="A0A0F8ZC95"/>
<dbReference type="EMBL" id="LAZR01052174">
    <property type="protein sequence ID" value="KKK83540.1"/>
    <property type="molecule type" value="Genomic_DNA"/>
</dbReference>